<comment type="caution">
    <text evidence="1">The sequence shown here is derived from an EMBL/GenBank/DDBJ whole genome shotgun (WGS) entry which is preliminary data.</text>
</comment>
<gene>
    <name evidence="1" type="ORF">D3874_24160</name>
</gene>
<evidence type="ECO:0000313" key="1">
    <source>
        <dbReference type="EMBL" id="RJF89682.1"/>
    </source>
</evidence>
<keyword evidence="2" id="KW-1185">Reference proteome</keyword>
<dbReference type="Proteomes" id="UP000284605">
    <property type="component" value="Unassembled WGS sequence"/>
</dbReference>
<organism evidence="1 2">
    <name type="scientific">Oleomonas cavernae</name>
    <dbReference type="NCBI Taxonomy" id="2320859"/>
    <lineage>
        <taxon>Bacteria</taxon>
        <taxon>Pseudomonadati</taxon>
        <taxon>Pseudomonadota</taxon>
        <taxon>Alphaproteobacteria</taxon>
        <taxon>Acetobacterales</taxon>
        <taxon>Acetobacteraceae</taxon>
        <taxon>Oleomonas</taxon>
    </lineage>
</organism>
<dbReference type="OrthoDB" id="8447058at2"/>
<dbReference type="EMBL" id="QYUK01000011">
    <property type="protein sequence ID" value="RJF89682.1"/>
    <property type="molecule type" value="Genomic_DNA"/>
</dbReference>
<dbReference type="AlphaFoldDB" id="A0A418WIA7"/>
<proteinExistence type="predicted"/>
<protein>
    <submittedName>
        <fullName evidence="1">Uncharacterized protein</fullName>
    </submittedName>
</protein>
<dbReference type="RefSeq" id="WP_119781808.1">
    <property type="nucleotide sequence ID" value="NZ_QYUK01000011.1"/>
</dbReference>
<reference evidence="1 2" key="1">
    <citation type="submission" date="2018-09" db="EMBL/GenBank/DDBJ databases">
        <authorList>
            <person name="Zhu H."/>
        </authorList>
    </citation>
    <scope>NUCLEOTIDE SEQUENCE [LARGE SCALE GENOMIC DNA]</scope>
    <source>
        <strain evidence="1 2">K1W22B-8</strain>
    </source>
</reference>
<name>A0A418WIA7_9PROT</name>
<accession>A0A418WIA7</accession>
<evidence type="ECO:0000313" key="2">
    <source>
        <dbReference type="Proteomes" id="UP000284605"/>
    </source>
</evidence>
<sequence>MGQHYRAPISFGFPLSGDVTQGFDWSGAQFGLFNINLGRSSAPAVEQKVLEEVGSYGRQIGRLADAVEVLMKTLDTTKLSEEDQKVLTIFKAMQHEIRAIKKRVGKS</sequence>